<dbReference type="OrthoDB" id="286778at2"/>
<evidence type="ECO:0000313" key="3">
    <source>
        <dbReference type="EMBL" id="AVJ28077.1"/>
    </source>
</evidence>
<gene>
    <name evidence="3" type="ORF">CLM73_13645</name>
</gene>
<feature type="compositionally biased region" description="Low complexity" evidence="1">
    <location>
        <begin position="19"/>
        <end position="30"/>
    </location>
</feature>
<dbReference type="EMBL" id="CP023270">
    <property type="protein sequence ID" value="AVJ28077.1"/>
    <property type="molecule type" value="Genomic_DNA"/>
</dbReference>
<sequence>MNQPLTGAGHVQSETKIVGGPKSDPSGPGPEIMAASTLEGNDVYNPAGESLGSIQEIMVDVPRGRIAYAVLSRGGILGIGDKLYAIPWSALTLDTDRKCFVLNVDKDVLKNAEGFDKDNWPSMADETWARGIHQYYNQPPYW</sequence>
<dbReference type="Pfam" id="PF05239">
    <property type="entry name" value="PRC"/>
    <property type="match status" value="1"/>
</dbReference>
<organism evidence="3 4">
    <name type="scientific">Achromobacter spanius</name>
    <dbReference type="NCBI Taxonomy" id="217203"/>
    <lineage>
        <taxon>Bacteria</taxon>
        <taxon>Pseudomonadati</taxon>
        <taxon>Pseudomonadota</taxon>
        <taxon>Betaproteobacteria</taxon>
        <taxon>Burkholderiales</taxon>
        <taxon>Alcaligenaceae</taxon>
        <taxon>Achromobacter</taxon>
    </lineage>
</organism>
<dbReference type="RefSeq" id="WP_105238888.1">
    <property type="nucleotide sequence ID" value="NZ_CP023270.1"/>
</dbReference>
<dbReference type="InterPro" id="IPR027275">
    <property type="entry name" value="PRC-brl_dom"/>
</dbReference>
<dbReference type="PANTHER" id="PTHR36505">
    <property type="entry name" value="BLR1072 PROTEIN"/>
    <property type="match status" value="1"/>
</dbReference>
<evidence type="ECO:0000256" key="1">
    <source>
        <dbReference type="SAM" id="MobiDB-lite"/>
    </source>
</evidence>
<dbReference type="InterPro" id="IPR011033">
    <property type="entry name" value="PRC_barrel-like_sf"/>
</dbReference>
<dbReference type="AlphaFoldDB" id="A0A2S0I8G1"/>
<accession>A0A2S0I8G1</accession>
<evidence type="ECO:0000313" key="4">
    <source>
        <dbReference type="Proteomes" id="UP000239477"/>
    </source>
</evidence>
<dbReference type="SUPFAM" id="SSF50346">
    <property type="entry name" value="PRC-barrel domain"/>
    <property type="match status" value="1"/>
</dbReference>
<keyword evidence="4" id="KW-1185">Reference proteome</keyword>
<evidence type="ECO:0000259" key="2">
    <source>
        <dbReference type="Pfam" id="PF05239"/>
    </source>
</evidence>
<dbReference type="Proteomes" id="UP000239477">
    <property type="component" value="Chromosome"/>
</dbReference>
<reference evidence="3 4" key="1">
    <citation type="submission" date="2017-09" db="EMBL/GenBank/DDBJ databases">
        <title>Genomic, metabolic, and phenotypic characteristics of bacterial isolates from the natural microbiome of the model nematode Caenorhabditis elegans.</title>
        <authorList>
            <person name="Zimmermann J."/>
            <person name="Obeng N."/>
            <person name="Yang W."/>
            <person name="Obeng O."/>
            <person name="Kissoyan K."/>
            <person name="Pees B."/>
            <person name="Dirksen P."/>
            <person name="Hoppner M."/>
            <person name="Franke A."/>
            <person name="Rosenstiel P."/>
            <person name="Leippe M."/>
            <person name="Dierking K."/>
            <person name="Kaleta C."/>
            <person name="Schulenburg H."/>
        </authorList>
    </citation>
    <scope>NUCLEOTIDE SEQUENCE [LARGE SCALE GENOMIC DNA]</scope>
    <source>
        <strain evidence="3 4">MYb73</strain>
    </source>
</reference>
<feature type="domain" description="PRC-barrel" evidence="2">
    <location>
        <begin position="31"/>
        <end position="108"/>
    </location>
</feature>
<protein>
    <submittedName>
        <fullName evidence="3">Photosystem reaction center subunit H</fullName>
    </submittedName>
</protein>
<name>A0A2S0I8G1_9BURK</name>
<proteinExistence type="predicted"/>
<feature type="region of interest" description="Disordered" evidence="1">
    <location>
        <begin position="1"/>
        <end position="30"/>
    </location>
</feature>
<dbReference type="PANTHER" id="PTHR36505:SF1">
    <property type="entry name" value="BLR1072 PROTEIN"/>
    <property type="match status" value="1"/>
</dbReference>
<dbReference type="Gene3D" id="2.30.30.240">
    <property type="entry name" value="PRC-barrel domain"/>
    <property type="match status" value="1"/>
</dbReference>